<dbReference type="AlphaFoldDB" id="A0A9P1FHT6"/>
<gene>
    <name evidence="1" type="ORF">C1SCF055_LOCUS5702</name>
</gene>
<dbReference type="Proteomes" id="UP001152797">
    <property type="component" value="Unassembled WGS sequence"/>
</dbReference>
<dbReference type="EMBL" id="CAMXCT030000351">
    <property type="protein sequence ID" value="CAL4764881.1"/>
    <property type="molecule type" value="Genomic_DNA"/>
</dbReference>
<comment type="caution">
    <text evidence="1">The sequence shown here is derived from an EMBL/GenBank/DDBJ whole genome shotgun (WGS) entry which is preliminary data.</text>
</comment>
<keyword evidence="3" id="KW-1185">Reference proteome</keyword>
<sequence>MEEDSTVEVKEDEWVFHEATRSLLRIHHQERRGAFLPHDKLGCPIPVKHLHHKAVVYQHFPNGGQKLSEVSWRKQREEVGPKRYWVGFTEFKLKPKVSMHKAMEIFAANKGSDEVKESDIKPEEWPPWKVADGEEWAKVEASGAVKALYPEESEAIERQLREAGTSGRILPSRKPAELPGEPPTMKSRWCIRGVKDPDILSLDRCSPTVTTAVVSIVLQTAASRKFRCAIGDLKDAFMQSEPLKRLFSEGKLRGIIVVEVADLLTMGDELHFQKMEELQKRFKFGKFKFLDEEQKGVSFNGRRLRMLEAGTYLVDMQKFVEERLREVSLAVGRASQKDEDATDAEKTEARAVVGALTWAAKEGRPDCAAAASIIAGTLNRMKVQEILDLNKAVREAKKSSTMSLRIQPVAPDQIIWGVVTDASYANASGGASQGAFGVICAEESVLTRGSGAVNLLHWRSGKMYRVVNSTLAAESQNLSKELSELAWSVTVYKDLITEGFDLKEWQRALKDQRVMTLAKDDMDETLKQSPCMVDAKSLFDHLVKETVGCTDDKRTAIEMQVIRQSMQETNAVIRWVPHPKMFMDCLTKRCGNRGPLTELLDSGRYSLVDHEVNKDYWGSVKRGNQCIHV</sequence>
<accession>A0A9P1FHT6</accession>
<evidence type="ECO:0000313" key="3">
    <source>
        <dbReference type="Proteomes" id="UP001152797"/>
    </source>
</evidence>
<dbReference type="EMBL" id="CAMXCT010000351">
    <property type="protein sequence ID" value="CAI3977569.1"/>
    <property type="molecule type" value="Genomic_DNA"/>
</dbReference>
<name>A0A9P1FHT6_9DINO</name>
<dbReference type="EMBL" id="CAMXCT020000351">
    <property type="protein sequence ID" value="CAL1130944.1"/>
    <property type="molecule type" value="Genomic_DNA"/>
</dbReference>
<proteinExistence type="predicted"/>
<dbReference type="OrthoDB" id="423825at2759"/>
<organism evidence="1">
    <name type="scientific">Cladocopium goreaui</name>
    <dbReference type="NCBI Taxonomy" id="2562237"/>
    <lineage>
        <taxon>Eukaryota</taxon>
        <taxon>Sar</taxon>
        <taxon>Alveolata</taxon>
        <taxon>Dinophyceae</taxon>
        <taxon>Suessiales</taxon>
        <taxon>Symbiodiniaceae</taxon>
        <taxon>Cladocopium</taxon>
    </lineage>
</organism>
<evidence type="ECO:0000313" key="2">
    <source>
        <dbReference type="EMBL" id="CAL4764881.1"/>
    </source>
</evidence>
<reference evidence="2 3" key="2">
    <citation type="submission" date="2024-05" db="EMBL/GenBank/DDBJ databases">
        <authorList>
            <person name="Chen Y."/>
            <person name="Shah S."/>
            <person name="Dougan E. K."/>
            <person name="Thang M."/>
            <person name="Chan C."/>
        </authorList>
    </citation>
    <scope>NUCLEOTIDE SEQUENCE [LARGE SCALE GENOMIC DNA]</scope>
</reference>
<protein>
    <submittedName>
        <fullName evidence="2">Metal resistance protein YCF1</fullName>
    </submittedName>
</protein>
<evidence type="ECO:0000313" key="1">
    <source>
        <dbReference type="EMBL" id="CAI3977569.1"/>
    </source>
</evidence>
<reference evidence="1" key="1">
    <citation type="submission" date="2022-10" db="EMBL/GenBank/DDBJ databases">
        <authorList>
            <person name="Chen Y."/>
            <person name="Dougan E. K."/>
            <person name="Chan C."/>
            <person name="Rhodes N."/>
            <person name="Thang M."/>
        </authorList>
    </citation>
    <scope>NUCLEOTIDE SEQUENCE</scope>
</reference>